<dbReference type="InterPro" id="IPR050266">
    <property type="entry name" value="AB_hydrolase_sf"/>
</dbReference>
<dbReference type="Proteomes" id="UP000526408">
    <property type="component" value="Unassembled WGS sequence"/>
</dbReference>
<dbReference type="GO" id="GO:0016787">
    <property type="term" value="F:hydrolase activity"/>
    <property type="evidence" value="ECO:0007669"/>
    <property type="project" value="UniProtKB-KW"/>
</dbReference>
<organism evidence="2 3">
    <name type="scientific">Roseicyclus persicicus</name>
    <dbReference type="NCBI Taxonomy" id="2650661"/>
    <lineage>
        <taxon>Bacteria</taxon>
        <taxon>Pseudomonadati</taxon>
        <taxon>Pseudomonadota</taxon>
        <taxon>Alphaproteobacteria</taxon>
        <taxon>Rhodobacterales</taxon>
        <taxon>Roseobacteraceae</taxon>
        <taxon>Roseicyclus</taxon>
    </lineage>
</organism>
<dbReference type="EMBL" id="JAAZQQ010000005">
    <property type="protein sequence ID" value="NKX45953.1"/>
    <property type="molecule type" value="Genomic_DNA"/>
</dbReference>
<dbReference type="InterPro" id="IPR000073">
    <property type="entry name" value="AB_hydrolase_1"/>
</dbReference>
<keyword evidence="3" id="KW-1185">Reference proteome</keyword>
<name>A0A7X6H2G1_9RHOB</name>
<dbReference type="Gene3D" id="3.40.50.1820">
    <property type="entry name" value="alpha/beta hydrolase"/>
    <property type="match status" value="1"/>
</dbReference>
<evidence type="ECO:0000313" key="3">
    <source>
        <dbReference type="Proteomes" id="UP000526408"/>
    </source>
</evidence>
<dbReference type="RefSeq" id="WP_168624324.1">
    <property type="nucleotide sequence ID" value="NZ_JAAZQQ010000005.1"/>
</dbReference>
<sequence>MTVSRDVHLRPAATSGAEALPVVLVHGYLGGSAQWSDLEAALAGRFRTVAIDLPGFGRASRISPPTSIEGFAEHVIADLDAMGIDRFNLVGHSMGGMIAQEIARRIAPRIGRLVLYGTGPIGSMPDRFEPIGVSLDRLLQDGVAVTARRIAATWLLHGEAHPAFATLSAIGAQADPWAAQTALTAMAAWDGRAGLPMLTMPSLVIWGDRDRSYRWAQVEQLWTNLPAASLAVIPGASHAAHAEKPQIFRLILEDFLLA</sequence>
<accession>A0A7X6H2G1</accession>
<reference evidence="2 3" key="1">
    <citation type="submission" date="2020-04" db="EMBL/GenBank/DDBJ databases">
        <authorList>
            <person name="Yoon J."/>
        </authorList>
    </citation>
    <scope>NUCLEOTIDE SEQUENCE [LARGE SCALE GENOMIC DNA]</scope>
    <source>
        <strain evidence="2 3">KMU-115</strain>
    </source>
</reference>
<comment type="caution">
    <text evidence="2">The sequence shown here is derived from an EMBL/GenBank/DDBJ whole genome shotgun (WGS) entry which is preliminary data.</text>
</comment>
<evidence type="ECO:0000313" key="2">
    <source>
        <dbReference type="EMBL" id="NKX45953.1"/>
    </source>
</evidence>
<dbReference type="AlphaFoldDB" id="A0A7X6H2G1"/>
<proteinExistence type="predicted"/>
<dbReference type="Pfam" id="PF12697">
    <property type="entry name" value="Abhydrolase_6"/>
    <property type="match status" value="1"/>
</dbReference>
<dbReference type="PRINTS" id="PR00111">
    <property type="entry name" value="ABHYDROLASE"/>
</dbReference>
<gene>
    <name evidence="2" type="ORF">HCU73_15265</name>
</gene>
<protein>
    <submittedName>
        <fullName evidence="2">Alpha/beta fold hydrolase</fullName>
    </submittedName>
</protein>
<evidence type="ECO:0000259" key="1">
    <source>
        <dbReference type="Pfam" id="PF12697"/>
    </source>
</evidence>
<dbReference type="PANTHER" id="PTHR43798">
    <property type="entry name" value="MONOACYLGLYCEROL LIPASE"/>
    <property type="match status" value="1"/>
</dbReference>
<dbReference type="InterPro" id="IPR029058">
    <property type="entry name" value="AB_hydrolase_fold"/>
</dbReference>
<dbReference type="SUPFAM" id="SSF53474">
    <property type="entry name" value="alpha/beta-Hydrolases"/>
    <property type="match status" value="1"/>
</dbReference>
<keyword evidence="2" id="KW-0378">Hydrolase</keyword>
<feature type="domain" description="AB hydrolase-1" evidence="1">
    <location>
        <begin position="22"/>
        <end position="246"/>
    </location>
</feature>